<feature type="domain" description="Endonuclease/exonuclease/phosphatase" evidence="3">
    <location>
        <begin position="1432"/>
        <end position="1586"/>
    </location>
</feature>
<protein>
    <recommendedName>
        <fullName evidence="1">ATP-dependent DNA helicase</fullName>
        <ecNumber evidence="1">5.6.2.3</ecNumber>
    </recommendedName>
</protein>
<proteinExistence type="inferred from homology"/>
<evidence type="ECO:0000259" key="6">
    <source>
        <dbReference type="Pfam" id="PF20209"/>
    </source>
</evidence>
<dbReference type="InterPro" id="IPR051055">
    <property type="entry name" value="PIF1_helicase"/>
</dbReference>
<dbReference type="Proteomes" id="UP000663873">
    <property type="component" value="Unassembled WGS sequence"/>
</dbReference>
<dbReference type="GO" id="GO:0005524">
    <property type="term" value="F:ATP binding"/>
    <property type="evidence" value="ECO:0007669"/>
    <property type="project" value="UniProtKB-KW"/>
</dbReference>
<name>A0A820ILB4_9BILA</name>
<dbReference type="PANTHER" id="PTHR47642:SF5">
    <property type="entry name" value="ATP-DEPENDENT DNA HELICASE"/>
    <property type="match status" value="1"/>
</dbReference>
<evidence type="ECO:0000313" key="7">
    <source>
        <dbReference type="EMBL" id="CAF4311951.1"/>
    </source>
</evidence>
<dbReference type="Proteomes" id="UP000663862">
    <property type="component" value="Unassembled WGS sequence"/>
</dbReference>
<dbReference type="Gene3D" id="3.40.50.300">
    <property type="entry name" value="P-loop containing nucleotide triphosphate hydrolases"/>
    <property type="match status" value="1"/>
</dbReference>
<feature type="domain" description="Helitron helicase-like" evidence="5">
    <location>
        <begin position="317"/>
        <end position="494"/>
    </location>
</feature>
<dbReference type="CDD" id="cd18809">
    <property type="entry name" value="SF1_C_RecD"/>
    <property type="match status" value="1"/>
</dbReference>
<evidence type="ECO:0000259" key="4">
    <source>
        <dbReference type="Pfam" id="PF05970"/>
    </source>
</evidence>
<dbReference type="SUPFAM" id="SSF52540">
    <property type="entry name" value="P-loop containing nucleoside triphosphate hydrolases"/>
    <property type="match status" value="1"/>
</dbReference>
<dbReference type="Pfam" id="PF14214">
    <property type="entry name" value="Helitron_like_N"/>
    <property type="match status" value="1"/>
</dbReference>
<dbReference type="InterPro" id="IPR046700">
    <property type="entry name" value="DUF6570"/>
</dbReference>
<comment type="caution">
    <text evidence="7">The sequence shown here is derived from an EMBL/GenBank/DDBJ whole genome shotgun (WGS) entry which is preliminary data.</text>
</comment>
<evidence type="ECO:0000256" key="1">
    <source>
        <dbReference type="RuleBase" id="RU363044"/>
    </source>
</evidence>
<keyword evidence="1" id="KW-0378">Hydrolase</keyword>
<dbReference type="Gene3D" id="3.60.10.10">
    <property type="entry name" value="Endonuclease/exonuclease/phosphatase"/>
    <property type="match status" value="1"/>
</dbReference>
<dbReference type="Pfam" id="PF03372">
    <property type="entry name" value="Exo_endo_phos"/>
    <property type="match status" value="1"/>
</dbReference>
<sequence>MLLYCLDKNESENKWICILCSTKIKRKQIPSRAVINNLQVCEIPAELKKLNDLEKHLIALRLPFMKIVNLVSGKISHKFAQKGTKGPLHIVPSDVEDTVMSLPRPIDKSMMIRLQLKRRLKYKAVWEEQLINPNDIRQALTVLKEKHPGYKYVQIEDIKENYLISDKNESNQENEINNSNAIDIEEITCEKSSTSTEITNDDHINRLALGDVQDCKNDSEEMDEDNDDIRAKYNIGTDSCIQPADFSDLVMQESKLHTVAPAEKNKLTALLSDNTIEALAFPHLFPDGRGSFDEKRQCKLGWKEYCKLRLFSSDSRFASDSNYIFFLKYLADLKQTFSSINIAFRKKLTLNVGQSSDDGQMKFLLGKDMIYRHFQSVRGSPQYWQQRLKDLFAMTRQLGCPTYFVTFSCADLRWKEFIDSFVRHTGEKVKDSYSFAEKARLLRTNPVIASRMFEGRFNNLMKLFIKGGSYSLGQVSDWFCRIEMQFRGSPHSHMPLWVEHAPKYNGVNTNTKTRDEIARFCDKYITTRFPSATEDNELHNIIKDVQTHSRSHSKSCLKYHNTICRFSFPRPVARRTFICEPFQSDNDECKERVQQAKKNLKEMNATMNMLEKDKTLLWSDFDSLLCKYNWTYDDYEWSLTVVHRRPTLIHKREPNARWVNQYDEELLRAWNANIDIQFVLDPYACAKYLMSYTTKPEREMSLLLEATHKECREGNISVREEMKKLTGTFFNHRQVSVQEAIYRATGMPLTYSSRKVLFIPSHSNSCRFLKPQHILKQMDDENSDIYMSNLADKYFDRPLDSDLNICIADFASDYDIVSANISTKKTKSTVKKLQTLPFAIKKRCNKKAITRYPFFNRETDQENYFENLLVLYLPIRNRDEFKKPYQLYYENGIVYDYHQNCNRKVKDIVSENRKKYECHFDVSKEMESIFNELATQSKEDDWADVVANIEKNRLGQNEIENEENPDFELIHKKKKNNNIFDLKQSCHASNEIRPLLESMSEEQKKHLEPDENIEEIHTLITAFKGAAAVNVGGITIHSAFGMSTQRSRFYENLSCEKLNTYRCKLGSLKLLFVDEVSLVQEGLWGAMHSRLNQIMGIHSNSVIFGNVGVIAIGDFYQCAPVASSSIYSSLLWTDHFEFVELTANQRQKNDGCFAQMLNRIRQMKKKSVMVKEDQHSLEKCHERYVNNEYHPEALHLFSKNADVDAHNEKMIDLICTNIKTIYELDRKGQKIEPKTKRYGKQLYKPLRLAKNARIMLTKNISVHDGLANGVTGRIFDFVENNDRQISRILIKCDSVKAGVDHRRSCSTCKKLGTICVTRENDCIDTEESVSKSTESNKQFPLRLSWAVTIHKAQGITVDEIVISSKNLFGSGMGYTALSRVRTINGLFLIDLHFDKFYCDEKVEKVLLQMKPMEKKCSVFHDRSTFLNVTFHNIEGLQSNFKALKNHHLLSKADIICLAETWLDNTNMINEYDIENYRFIHRDRTSSFKVDHPLHLQKRGGVGIYIRNDIAIKTNFSKSQLNLEYVAVELQDDLIIIVCYRSPTQKKKQFLTSLFVILNSLDMHKKILIIGDFNEDSSRNDCKTIEIKMTAMKFQNIFQNIPSTNNLTCLDCVYSNFLFDIEHHESITETFYSFHEALSFCFKTKHSNDDISIHNESINEKDTSIENFVSYGWIFSNNPGILSSPLGIALSNSYKNQTGLRLWGSLEQVDGSSIFRMQSWNQFQSANPSFSIDLRNNEVVLLRDALISTETSTIEISIIDIRPTYEYEVQNTTKTTTFVLIGDATCTSYLMINDLKPDTICTEKTYVLTKVRSKKFNGSIILSTTIDTNISISMNEILPDISNIGTTLELDLNDNKTITTRIDEITDIHRMTACVTCKGDLVDVMGTTTLVYCGKCHRHSLKKNLSRNISTTIVIQIEKHTLRASDLVLNELLTLVGASVDDTDTDIAAAVLSYGNIFIQYSELRKQILLVMKP</sequence>
<keyword evidence="1" id="KW-0067">ATP-binding</keyword>
<evidence type="ECO:0000313" key="9">
    <source>
        <dbReference type="Proteomes" id="UP000663873"/>
    </source>
</evidence>
<keyword evidence="9" id="KW-1185">Reference proteome</keyword>
<keyword evidence="1" id="KW-0233">DNA recombination</keyword>
<dbReference type="InterPro" id="IPR005135">
    <property type="entry name" value="Endo/exonuclease/phosphatase"/>
</dbReference>
<feature type="domain" description="DNA helicase Pif1-like DEAD-box helicase" evidence="4">
    <location>
        <begin position="1017"/>
        <end position="1161"/>
    </location>
</feature>
<dbReference type="GO" id="GO:0006281">
    <property type="term" value="P:DNA repair"/>
    <property type="evidence" value="ECO:0007669"/>
    <property type="project" value="UniProtKB-KW"/>
</dbReference>
<comment type="similarity">
    <text evidence="1">Belongs to the helicase family.</text>
</comment>
<dbReference type="InterPro" id="IPR010285">
    <property type="entry name" value="DNA_helicase_pif1-like_DEAD"/>
</dbReference>
<dbReference type="Pfam" id="PF05970">
    <property type="entry name" value="PIF1"/>
    <property type="match status" value="1"/>
</dbReference>
<evidence type="ECO:0000313" key="8">
    <source>
        <dbReference type="EMBL" id="CAF4486831.1"/>
    </source>
</evidence>
<dbReference type="Pfam" id="PF20209">
    <property type="entry name" value="DUF6570"/>
    <property type="match status" value="1"/>
</dbReference>
<feature type="coiled-coil region" evidence="2">
    <location>
        <begin position="586"/>
        <end position="613"/>
    </location>
</feature>
<dbReference type="GO" id="GO:0006310">
    <property type="term" value="P:DNA recombination"/>
    <property type="evidence" value="ECO:0007669"/>
    <property type="project" value="UniProtKB-KW"/>
</dbReference>
<reference evidence="7" key="1">
    <citation type="submission" date="2021-02" db="EMBL/GenBank/DDBJ databases">
        <authorList>
            <person name="Nowell W R."/>
        </authorList>
    </citation>
    <scope>NUCLEOTIDE SEQUENCE</scope>
</reference>
<comment type="catalytic activity">
    <reaction evidence="1">
        <text>ATP + H2O = ADP + phosphate + H(+)</text>
        <dbReference type="Rhea" id="RHEA:13065"/>
        <dbReference type="ChEBI" id="CHEBI:15377"/>
        <dbReference type="ChEBI" id="CHEBI:15378"/>
        <dbReference type="ChEBI" id="CHEBI:30616"/>
        <dbReference type="ChEBI" id="CHEBI:43474"/>
        <dbReference type="ChEBI" id="CHEBI:456216"/>
        <dbReference type="EC" id="5.6.2.3"/>
    </reaction>
</comment>
<dbReference type="GO" id="GO:0043139">
    <property type="term" value="F:5'-3' DNA helicase activity"/>
    <property type="evidence" value="ECO:0007669"/>
    <property type="project" value="UniProtKB-EC"/>
</dbReference>
<gene>
    <name evidence="8" type="ORF">TSG867_LOCUS19989</name>
    <name evidence="7" type="ORF">UJA718_LOCUS13317</name>
</gene>
<dbReference type="InterPro" id="IPR036691">
    <property type="entry name" value="Endo/exonu/phosph_ase_sf"/>
</dbReference>
<dbReference type="GO" id="GO:0016787">
    <property type="term" value="F:hydrolase activity"/>
    <property type="evidence" value="ECO:0007669"/>
    <property type="project" value="UniProtKB-KW"/>
</dbReference>
<dbReference type="SUPFAM" id="SSF56219">
    <property type="entry name" value="DNase I-like"/>
    <property type="match status" value="1"/>
</dbReference>
<keyword evidence="2" id="KW-0175">Coiled coil</keyword>
<evidence type="ECO:0000259" key="5">
    <source>
        <dbReference type="Pfam" id="PF14214"/>
    </source>
</evidence>
<organism evidence="7 9">
    <name type="scientific">Rotaria socialis</name>
    <dbReference type="NCBI Taxonomy" id="392032"/>
    <lineage>
        <taxon>Eukaryota</taxon>
        <taxon>Metazoa</taxon>
        <taxon>Spiralia</taxon>
        <taxon>Gnathifera</taxon>
        <taxon>Rotifera</taxon>
        <taxon>Eurotatoria</taxon>
        <taxon>Bdelloidea</taxon>
        <taxon>Philodinida</taxon>
        <taxon>Philodinidae</taxon>
        <taxon>Rotaria</taxon>
    </lineage>
</organism>
<keyword evidence="1" id="KW-0547">Nucleotide-binding</keyword>
<feature type="domain" description="DUF6570" evidence="6">
    <location>
        <begin position="26"/>
        <end position="156"/>
    </location>
</feature>
<comment type="cofactor">
    <cofactor evidence="1">
        <name>Mg(2+)</name>
        <dbReference type="ChEBI" id="CHEBI:18420"/>
    </cofactor>
</comment>
<dbReference type="EMBL" id="CAJOBP010001794">
    <property type="protein sequence ID" value="CAF4311951.1"/>
    <property type="molecule type" value="Genomic_DNA"/>
</dbReference>
<keyword evidence="1" id="KW-0234">DNA repair</keyword>
<dbReference type="InterPro" id="IPR027417">
    <property type="entry name" value="P-loop_NTPase"/>
</dbReference>
<evidence type="ECO:0000259" key="3">
    <source>
        <dbReference type="Pfam" id="PF03372"/>
    </source>
</evidence>
<keyword evidence="1" id="KW-0227">DNA damage</keyword>
<evidence type="ECO:0000256" key="2">
    <source>
        <dbReference type="SAM" id="Coils"/>
    </source>
</evidence>
<keyword evidence="1" id="KW-0347">Helicase</keyword>
<dbReference type="InterPro" id="IPR025476">
    <property type="entry name" value="Helitron_helicase-like"/>
</dbReference>
<accession>A0A820ILB4</accession>
<dbReference type="GO" id="GO:0000723">
    <property type="term" value="P:telomere maintenance"/>
    <property type="evidence" value="ECO:0007669"/>
    <property type="project" value="InterPro"/>
</dbReference>
<dbReference type="PANTHER" id="PTHR47642">
    <property type="entry name" value="ATP-DEPENDENT DNA HELICASE"/>
    <property type="match status" value="1"/>
</dbReference>
<dbReference type="EC" id="5.6.2.3" evidence="1"/>
<dbReference type="EMBL" id="CAJOBQ010001434">
    <property type="protein sequence ID" value="CAF4486831.1"/>
    <property type="molecule type" value="Genomic_DNA"/>
</dbReference>